<evidence type="ECO:0000256" key="1">
    <source>
        <dbReference type="SAM" id="MobiDB-lite"/>
    </source>
</evidence>
<protein>
    <submittedName>
        <fullName evidence="2">DUF1631 domain-containing protein</fullName>
    </submittedName>
</protein>
<dbReference type="EMBL" id="VTRV01000044">
    <property type="protein sequence ID" value="TZF90305.1"/>
    <property type="molecule type" value="Genomic_DNA"/>
</dbReference>
<reference evidence="2 3" key="1">
    <citation type="submission" date="2019-08" db="EMBL/GenBank/DDBJ databases">
        <title>Draft genome sequence of Lysobacter sp. UKS-15.</title>
        <authorList>
            <person name="Im W.-T."/>
        </authorList>
    </citation>
    <scope>NUCLEOTIDE SEQUENCE [LARGE SCALE GENOMIC DNA]</scope>
    <source>
        <strain evidence="2 3">UKS-15</strain>
    </source>
</reference>
<keyword evidence="3" id="KW-1185">Reference proteome</keyword>
<dbReference type="OrthoDB" id="6188167at2"/>
<evidence type="ECO:0000313" key="3">
    <source>
        <dbReference type="Proteomes" id="UP000323164"/>
    </source>
</evidence>
<dbReference type="Proteomes" id="UP000323164">
    <property type="component" value="Unassembled WGS sequence"/>
</dbReference>
<dbReference type="Pfam" id="PF07793">
    <property type="entry name" value="DUF1631"/>
    <property type="match status" value="1"/>
</dbReference>
<dbReference type="AlphaFoldDB" id="A0A5D8Z5P0"/>
<feature type="region of interest" description="Disordered" evidence="1">
    <location>
        <begin position="309"/>
        <end position="334"/>
    </location>
</feature>
<organism evidence="2 3">
    <name type="scientific">Cognatilysobacter lacus</name>
    <dbReference type="NCBI Taxonomy" id="1643323"/>
    <lineage>
        <taxon>Bacteria</taxon>
        <taxon>Pseudomonadati</taxon>
        <taxon>Pseudomonadota</taxon>
        <taxon>Gammaproteobacteria</taxon>
        <taxon>Lysobacterales</taxon>
        <taxon>Lysobacteraceae</taxon>
        <taxon>Cognatilysobacter</taxon>
    </lineage>
</organism>
<sequence>MSVLRSTRYVGKSNLSVPFPPNRRIPSADALAAAPLPRRVAEALQAVHSLAFELVVSPFDRVIPQMEDRLTHLRDRGAQHSVGVSYMEQAQLLARRHAQFVAAFAEAIDADLAALRETARSPQRAPDAQAMPSFQELRLVDEDETDEATEVKAIAMRQESRAPLPVHLLCQRFAVLAESPAFEPGRLPVGPQRLCELMLEAADACGFSLALRIALLREFDRTVLTEYPGIAEAFNDQLDRLRIMPGLTYVPLRARARVATDWSGGATPEAERPHTGWASAPPTDADMSTFRMLQDMLASRRSMADRFRGGGFASGASPDGGVDNGAAAQQQRGARPELSTAVLLDILRDAGDEIRGLDVDSIRQWALLQARHRTGEAVALSQADADVFELLGLMYAQLQRDVRNDSPANAMLDTLRLPLLRLALSDAGVFLRATHAGREILNAVAEAGARWHGTDDVDPQLLLHLQRIVDSIARAHDDVGAAFRSGVAALDSQQQAVARRAEISERRNVEAARGKDKLAVARHVGTTVIDEALATTRVPAFHRGMLRHAWADVLTLAHLRNGDDSPEWTALVDATRALVRAAAGKGAAPDLVLLVDHWLVTVGYHADDAGRIARILTGAVDEETDDAATRTELAMRLKVRARLGEEAGGDGAAEARLDTKGEAQAERIRALPTGTWVETLDEAGNPVRRRLSWQSEVTGQLLFVNLRGQRVADGTVNELAQQLAAGRAHVVTAAEGRLVDRAWRVALASLAAGGKNKTGQIA</sequence>
<dbReference type="InterPro" id="IPR012434">
    <property type="entry name" value="DUF1631"/>
</dbReference>
<evidence type="ECO:0000313" key="2">
    <source>
        <dbReference type="EMBL" id="TZF90305.1"/>
    </source>
</evidence>
<comment type="caution">
    <text evidence="2">The sequence shown here is derived from an EMBL/GenBank/DDBJ whole genome shotgun (WGS) entry which is preliminary data.</text>
</comment>
<accession>A0A5D8Z5P0</accession>
<gene>
    <name evidence="2" type="ORF">FW784_05890</name>
</gene>
<name>A0A5D8Z5P0_9GAMM</name>
<proteinExistence type="predicted"/>
<feature type="region of interest" description="Disordered" evidence="1">
    <location>
        <begin position="263"/>
        <end position="283"/>
    </location>
</feature>